<evidence type="ECO:0000313" key="6">
    <source>
        <dbReference type="EMBL" id="KAJ6333521.1"/>
    </source>
</evidence>
<dbReference type="PANTHER" id="PTHR33402:SF16">
    <property type="entry name" value="VQ MOTIF-CONTAINING PROTEIN 13-RELATED"/>
    <property type="match status" value="1"/>
</dbReference>
<dbReference type="EMBL" id="JAPFFI010000021">
    <property type="protein sequence ID" value="KAJ6333521.1"/>
    <property type="molecule type" value="Genomic_DNA"/>
</dbReference>
<dbReference type="Proteomes" id="UP001141253">
    <property type="component" value="Chromosome 11"/>
</dbReference>
<name>A0ABQ9AE56_9ROSI</name>
<dbReference type="Pfam" id="PF05678">
    <property type="entry name" value="VQ"/>
    <property type="match status" value="1"/>
</dbReference>
<keyword evidence="7" id="KW-1185">Reference proteome</keyword>
<feature type="compositionally biased region" description="Low complexity" evidence="4">
    <location>
        <begin position="11"/>
        <end position="51"/>
    </location>
</feature>
<accession>A0ABQ9AE56</accession>
<sequence length="112" mass="11723">METSPRHHQDNQSPQSLLPSPNSHSSSSSSNSNSSSTTATTNNAALSNNINYPPPLPSPKPISRSESTNPYPTTFVQADTSSFKQVVQMLTGSPKPTTTSATPAISQPGPIS</sequence>
<evidence type="ECO:0000259" key="5">
    <source>
        <dbReference type="Pfam" id="PF05678"/>
    </source>
</evidence>
<reference evidence="6" key="2">
    <citation type="journal article" date="2023" name="Int. J. Mol. Sci.">
        <title>De Novo Assembly and Annotation of 11 Diverse Shrub Willow (Salix) Genomes Reveals Novel Gene Organization in Sex-Linked Regions.</title>
        <authorList>
            <person name="Hyden B."/>
            <person name="Feng K."/>
            <person name="Yates T.B."/>
            <person name="Jawdy S."/>
            <person name="Cereghino C."/>
            <person name="Smart L.B."/>
            <person name="Muchero W."/>
        </authorList>
    </citation>
    <scope>NUCLEOTIDE SEQUENCE</scope>
    <source>
        <tissue evidence="6">Shoot tip</tissue>
    </source>
</reference>
<feature type="compositionally biased region" description="Basic and acidic residues" evidence="4">
    <location>
        <begin position="1"/>
        <end position="10"/>
    </location>
</feature>
<feature type="region of interest" description="Disordered" evidence="4">
    <location>
        <begin position="1"/>
        <end position="77"/>
    </location>
</feature>
<reference evidence="6" key="1">
    <citation type="submission" date="2022-10" db="EMBL/GenBank/DDBJ databases">
        <authorList>
            <person name="Hyden B.L."/>
            <person name="Feng K."/>
            <person name="Yates T."/>
            <person name="Jawdy S."/>
            <person name="Smart L.B."/>
            <person name="Muchero W."/>
        </authorList>
    </citation>
    <scope>NUCLEOTIDE SEQUENCE</scope>
    <source>
        <tissue evidence="6">Shoot tip</tissue>
    </source>
</reference>
<feature type="compositionally biased region" description="Low complexity" evidence="4">
    <location>
        <begin position="91"/>
        <end position="106"/>
    </location>
</feature>
<evidence type="ECO:0000256" key="4">
    <source>
        <dbReference type="SAM" id="MobiDB-lite"/>
    </source>
</evidence>
<feature type="domain" description="VQ" evidence="5">
    <location>
        <begin position="70"/>
        <end position="95"/>
    </location>
</feature>
<protein>
    <recommendedName>
        <fullName evidence="5">VQ domain-containing protein</fullName>
    </recommendedName>
</protein>
<feature type="compositionally biased region" description="Polar residues" evidence="4">
    <location>
        <begin position="64"/>
        <end position="77"/>
    </location>
</feature>
<evidence type="ECO:0000256" key="2">
    <source>
        <dbReference type="ARBA" id="ARBA00022553"/>
    </source>
</evidence>
<evidence type="ECO:0000313" key="7">
    <source>
        <dbReference type="Proteomes" id="UP001141253"/>
    </source>
</evidence>
<dbReference type="PANTHER" id="PTHR33402">
    <property type="entry name" value="VQ MOTIF-CONTAINING PROTEIN 11-LIKE"/>
    <property type="match status" value="1"/>
</dbReference>
<comment type="subcellular location">
    <subcellularLocation>
        <location evidence="1">Nucleus</location>
    </subcellularLocation>
</comment>
<evidence type="ECO:0000256" key="1">
    <source>
        <dbReference type="ARBA" id="ARBA00004123"/>
    </source>
</evidence>
<proteinExistence type="predicted"/>
<feature type="region of interest" description="Disordered" evidence="4">
    <location>
        <begin position="89"/>
        <end position="112"/>
    </location>
</feature>
<organism evidence="6 7">
    <name type="scientific">Salix suchowensis</name>
    <dbReference type="NCBI Taxonomy" id="1278906"/>
    <lineage>
        <taxon>Eukaryota</taxon>
        <taxon>Viridiplantae</taxon>
        <taxon>Streptophyta</taxon>
        <taxon>Embryophyta</taxon>
        <taxon>Tracheophyta</taxon>
        <taxon>Spermatophyta</taxon>
        <taxon>Magnoliopsida</taxon>
        <taxon>eudicotyledons</taxon>
        <taxon>Gunneridae</taxon>
        <taxon>Pentapetalae</taxon>
        <taxon>rosids</taxon>
        <taxon>fabids</taxon>
        <taxon>Malpighiales</taxon>
        <taxon>Salicaceae</taxon>
        <taxon>Saliceae</taxon>
        <taxon>Salix</taxon>
    </lineage>
</organism>
<dbReference type="InterPro" id="IPR039611">
    <property type="entry name" value="VQ_4/11/13/19/31/33"/>
</dbReference>
<keyword evidence="3" id="KW-0539">Nucleus</keyword>
<comment type="caution">
    <text evidence="6">The sequence shown here is derived from an EMBL/GenBank/DDBJ whole genome shotgun (WGS) entry which is preliminary data.</text>
</comment>
<dbReference type="InterPro" id="IPR008889">
    <property type="entry name" value="VQ"/>
</dbReference>
<evidence type="ECO:0000256" key="3">
    <source>
        <dbReference type="ARBA" id="ARBA00023242"/>
    </source>
</evidence>
<keyword evidence="2" id="KW-0597">Phosphoprotein</keyword>
<gene>
    <name evidence="6" type="ORF">OIU77_009401</name>
</gene>